<evidence type="ECO:0000256" key="3">
    <source>
        <dbReference type="SAM" id="MobiDB-lite"/>
    </source>
</evidence>
<dbReference type="SUPFAM" id="SSF52058">
    <property type="entry name" value="L domain-like"/>
    <property type="match status" value="1"/>
</dbReference>
<dbReference type="InterPro" id="IPR032675">
    <property type="entry name" value="LRR_dom_sf"/>
</dbReference>
<evidence type="ECO:0000313" key="4">
    <source>
        <dbReference type="Ensembl" id="ENSNGAP00000021978.1"/>
    </source>
</evidence>
<dbReference type="GeneTree" id="ENSGT00940000157393"/>
<name>A0A8C6RS21_NANGA</name>
<organism evidence="4 5">
    <name type="scientific">Nannospalax galili</name>
    <name type="common">Northern Israeli blind subterranean mole rat</name>
    <name type="synonym">Spalax galili</name>
    <dbReference type="NCBI Taxonomy" id="1026970"/>
    <lineage>
        <taxon>Eukaryota</taxon>
        <taxon>Metazoa</taxon>
        <taxon>Chordata</taxon>
        <taxon>Craniata</taxon>
        <taxon>Vertebrata</taxon>
        <taxon>Euteleostomi</taxon>
        <taxon>Mammalia</taxon>
        <taxon>Eutheria</taxon>
        <taxon>Euarchontoglires</taxon>
        <taxon>Glires</taxon>
        <taxon>Rodentia</taxon>
        <taxon>Myomorpha</taxon>
        <taxon>Muroidea</taxon>
        <taxon>Spalacidae</taxon>
        <taxon>Spalacinae</taxon>
        <taxon>Nannospalax</taxon>
    </lineage>
</organism>
<protein>
    <recommendedName>
        <fullName evidence="6">Leucine-rich repeat-containing protein 57</fullName>
    </recommendedName>
</protein>
<reference evidence="4" key="1">
    <citation type="submission" date="2025-08" db="UniProtKB">
        <authorList>
            <consortium name="Ensembl"/>
        </authorList>
    </citation>
    <scope>IDENTIFICATION</scope>
</reference>
<dbReference type="InterPro" id="IPR050216">
    <property type="entry name" value="LRR_domain-containing"/>
</dbReference>
<dbReference type="FunFam" id="3.80.10.10:FF:000230">
    <property type="entry name" value="Leucine-rich repeat-containing protein 57"/>
    <property type="match status" value="1"/>
</dbReference>
<keyword evidence="1" id="KW-0433">Leucine-rich repeat</keyword>
<proteinExistence type="predicted"/>
<dbReference type="AlphaFoldDB" id="A0A8C6RS21"/>
<reference evidence="4" key="2">
    <citation type="submission" date="2025-09" db="UniProtKB">
        <authorList>
            <consortium name="Ensembl"/>
        </authorList>
    </citation>
    <scope>IDENTIFICATION</scope>
</reference>
<feature type="region of interest" description="Disordered" evidence="3">
    <location>
        <begin position="1"/>
        <end position="37"/>
    </location>
</feature>
<dbReference type="Gene3D" id="3.80.10.10">
    <property type="entry name" value="Ribonuclease Inhibitor"/>
    <property type="match status" value="1"/>
</dbReference>
<dbReference type="Proteomes" id="UP000694381">
    <property type="component" value="Unassembled WGS sequence"/>
</dbReference>
<evidence type="ECO:0000256" key="2">
    <source>
        <dbReference type="ARBA" id="ARBA00022737"/>
    </source>
</evidence>
<keyword evidence="2" id="KW-0677">Repeat</keyword>
<dbReference type="Ensembl" id="ENSNGAT00000027660.1">
    <property type="protein sequence ID" value="ENSNGAP00000021978.1"/>
    <property type="gene ID" value="ENSNGAG00000021003.1"/>
</dbReference>
<keyword evidence="5" id="KW-1185">Reference proteome</keyword>
<dbReference type="PANTHER" id="PTHR48051:SF54">
    <property type="entry name" value="LEUCINE-RICH REPEAT-CONTAINING PROTEIN"/>
    <property type="match status" value="1"/>
</dbReference>
<evidence type="ECO:0000313" key="5">
    <source>
        <dbReference type="Proteomes" id="UP000694381"/>
    </source>
</evidence>
<feature type="compositionally biased region" description="Basic and acidic residues" evidence="3">
    <location>
        <begin position="1"/>
        <end position="11"/>
    </location>
</feature>
<sequence>MCVGHPLEHGKPTSGHTLTNKQGSCPGGSPGSGSQASAVPGLLRRCVLSSEPVSGSPSHRPHRRFAGSPGLCSAVQAAGPCRNAVCSPAFSLALLSWPRELGIGRRDLSGRDLSRGARVGNSALRAHVETAQKTGVFQFKDRGLTEFPSELQKLTNRQSTPLLIGKFTQLRSLSLNNNKLTVTLNLNNNLLRELPSTFGQLSALKTLSLSGNQLGALPLQLCSLRHLDVVDLSKNQTRSIPDTVGELQAFELNLPDPDISDLILRLEENWLELSMLPQSILSDAQICLLAVEGNLFEIKKLRELEGYEKYMERFTATKKFA</sequence>
<evidence type="ECO:0000256" key="1">
    <source>
        <dbReference type="ARBA" id="ARBA00022614"/>
    </source>
</evidence>
<evidence type="ECO:0008006" key="6">
    <source>
        <dbReference type="Google" id="ProtNLM"/>
    </source>
</evidence>
<dbReference type="PANTHER" id="PTHR48051">
    <property type="match status" value="1"/>
</dbReference>
<accession>A0A8C6RS21</accession>
<dbReference type="GO" id="GO:0005737">
    <property type="term" value="C:cytoplasm"/>
    <property type="evidence" value="ECO:0007669"/>
    <property type="project" value="TreeGrafter"/>
</dbReference>